<dbReference type="EMBL" id="OD001547">
    <property type="protein sequence ID" value="CAD7402351.1"/>
    <property type="molecule type" value="Genomic_DNA"/>
</dbReference>
<accession>A0A7R9GYC8</accession>
<proteinExistence type="predicted"/>
<dbReference type="AlphaFoldDB" id="A0A7R9GYC8"/>
<evidence type="ECO:0000256" key="1">
    <source>
        <dbReference type="SAM" id="MobiDB-lite"/>
    </source>
</evidence>
<feature type="region of interest" description="Disordered" evidence="1">
    <location>
        <begin position="217"/>
        <end position="255"/>
    </location>
</feature>
<name>A0A7R9GYC8_TIMPO</name>
<feature type="region of interest" description="Disordered" evidence="1">
    <location>
        <begin position="171"/>
        <end position="192"/>
    </location>
</feature>
<protein>
    <submittedName>
        <fullName evidence="2">Uncharacterized protein</fullName>
    </submittedName>
</protein>
<feature type="compositionally biased region" description="Polar residues" evidence="1">
    <location>
        <begin position="232"/>
        <end position="241"/>
    </location>
</feature>
<reference evidence="2" key="1">
    <citation type="submission" date="2020-11" db="EMBL/GenBank/DDBJ databases">
        <authorList>
            <person name="Tran Van P."/>
        </authorList>
    </citation>
    <scope>NUCLEOTIDE SEQUENCE</scope>
</reference>
<sequence>MWLETVWPVTQLNINSDLIIASMQVTHAHARTCRQLINTWVTRRDTRSSEESEGSRTKSSLFLIDLWPFFLSRPGLFLTDSHDLVGRLETGQLALMRLKSYDWLRARHVTQFLFFTCFSVSVRIHGKAVMSNSRPTDLMIRHRLVSSFYVHLATSGIFKTNLVLSSLVRRRPKQYPPRTPKSQQVFREAGGQAGKQRRALLLLLSRPHIMAVEGEDAAINSSGQLEGPPRDGSTSRGTSHTPVIPPPARIRPALSPRGARPGHFFPIQFEYKLETVDSLRLTSKQNTHQSIYLEGEDLLMNYVFLNFASRSTKFVAIIVIFVAPANVSQHYLLSTSKSNTSSFVSSVPLRLPTAHTSFVSLARMRQTTPPLPPLSNATKLRINSPAGTNQYRLLQTKKTPSNCYKTNSTSLNMEKSPHWSTHMQTLEVKYLPESVCRHCPVTMSQTLTVESALPDTRMLFRSSMPEVRLWWPMRRVDPVGVTLQRVEALFPFSVPHFYHVIVGTTDNQPPIILDATYSCQMAHKNVQTLSALNVPHAQRRIPGSAHNPDDARYASY</sequence>
<gene>
    <name evidence="2" type="ORF">TPSB3V08_LOCUS3540</name>
</gene>
<organism evidence="2">
    <name type="scientific">Timema poppense</name>
    <name type="common">Walking stick</name>
    <dbReference type="NCBI Taxonomy" id="170557"/>
    <lineage>
        <taxon>Eukaryota</taxon>
        <taxon>Metazoa</taxon>
        <taxon>Ecdysozoa</taxon>
        <taxon>Arthropoda</taxon>
        <taxon>Hexapoda</taxon>
        <taxon>Insecta</taxon>
        <taxon>Pterygota</taxon>
        <taxon>Neoptera</taxon>
        <taxon>Polyneoptera</taxon>
        <taxon>Phasmatodea</taxon>
        <taxon>Timematodea</taxon>
        <taxon>Timematoidea</taxon>
        <taxon>Timematidae</taxon>
        <taxon>Timema</taxon>
    </lineage>
</organism>
<evidence type="ECO:0000313" key="2">
    <source>
        <dbReference type="EMBL" id="CAD7402351.1"/>
    </source>
</evidence>